<dbReference type="WBParaSite" id="HPLM_0001912101-mRNA-1">
    <property type="protein sequence ID" value="HPLM_0001912101-mRNA-1"/>
    <property type="gene ID" value="HPLM_0001912101"/>
</dbReference>
<name>A0A0N4X429_HAEPC</name>
<organism evidence="4">
    <name type="scientific">Haemonchus placei</name>
    <name type="common">Barber's pole worm</name>
    <dbReference type="NCBI Taxonomy" id="6290"/>
    <lineage>
        <taxon>Eukaryota</taxon>
        <taxon>Metazoa</taxon>
        <taxon>Ecdysozoa</taxon>
        <taxon>Nematoda</taxon>
        <taxon>Chromadorea</taxon>
        <taxon>Rhabditida</taxon>
        <taxon>Rhabditina</taxon>
        <taxon>Rhabditomorpha</taxon>
        <taxon>Strongyloidea</taxon>
        <taxon>Trichostrongylidae</taxon>
        <taxon>Haemonchus</taxon>
    </lineage>
</organism>
<reference evidence="2 3" key="2">
    <citation type="submission" date="2018-11" db="EMBL/GenBank/DDBJ databases">
        <authorList>
            <consortium name="Pathogen Informatics"/>
        </authorList>
    </citation>
    <scope>NUCLEOTIDE SEQUENCE [LARGE SCALE GENOMIC DNA]</scope>
    <source>
        <strain evidence="2 3">MHpl1</strain>
    </source>
</reference>
<keyword evidence="1" id="KW-0812">Transmembrane</keyword>
<keyword evidence="1" id="KW-1133">Transmembrane helix</keyword>
<keyword evidence="1" id="KW-0472">Membrane</keyword>
<feature type="transmembrane region" description="Helical" evidence="1">
    <location>
        <begin position="31"/>
        <end position="57"/>
    </location>
</feature>
<keyword evidence="3" id="KW-1185">Reference proteome</keyword>
<protein>
    <submittedName>
        <fullName evidence="4">Ovule protein</fullName>
    </submittedName>
</protein>
<evidence type="ECO:0000313" key="3">
    <source>
        <dbReference type="Proteomes" id="UP000268014"/>
    </source>
</evidence>
<dbReference type="AlphaFoldDB" id="A0A0N4X429"/>
<accession>A0A0N4X429</accession>
<evidence type="ECO:0000313" key="2">
    <source>
        <dbReference type="EMBL" id="VDO75155.1"/>
    </source>
</evidence>
<reference evidence="4" key="1">
    <citation type="submission" date="2017-02" db="UniProtKB">
        <authorList>
            <consortium name="WormBaseParasite"/>
        </authorList>
    </citation>
    <scope>IDENTIFICATION</scope>
</reference>
<dbReference type="EMBL" id="UZAF01021053">
    <property type="protein sequence ID" value="VDO75155.1"/>
    <property type="molecule type" value="Genomic_DNA"/>
</dbReference>
<gene>
    <name evidence="2" type="ORF">HPLM_LOCUS19113</name>
</gene>
<evidence type="ECO:0000256" key="1">
    <source>
        <dbReference type="SAM" id="Phobius"/>
    </source>
</evidence>
<evidence type="ECO:0000313" key="4">
    <source>
        <dbReference type="WBParaSite" id="HPLM_0001912101-mRNA-1"/>
    </source>
</evidence>
<dbReference type="Proteomes" id="UP000268014">
    <property type="component" value="Unassembled WGS sequence"/>
</dbReference>
<proteinExistence type="predicted"/>
<sequence length="63" mass="7227">MDPDMEFNALSALYQSVIQDMKVGKSSFFRVVFFVFLVILSSISANVNAFLIVFLIFRILNCR</sequence>